<feature type="compositionally biased region" description="Polar residues" evidence="1">
    <location>
        <begin position="97"/>
        <end position="106"/>
    </location>
</feature>
<dbReference type="RefSeq" id="XP_002906721.1">
    <property type="nucleotide sequence ID" value="XM_002906675.1"/>
</dbReference>
<protein>
    <submittedName>
        <fullName evidence="2">Uncharacterized protein</fullName>
    </submittedName>
</protein>
<evidence type="ECO:0000313" key="2">
    <source>
        <dbReference type="EMBL" id="EEY66122.1"/>
    </source>
</evidence>
<dbReference type="EMBL" id="DS028121">
    <property type="protein sequence ID" value="EEY66122.1"/>
    <property type="molecule type" value="Genomic_DNA"/>
</dbReference>
<sequence length="138" mass="15173">MMMMKRSRSGTWRARQSPRTETSGSVRQRMALEDVQMKTVALKCSACLRIMGDPVRQVLRGGLGRSKTNLRRGEQVALLSEEQREPARKRASRSTQRRASGSTRWGVNNFLGTDAGASTRAACALMGNPACALSKDES</sequence>
<proteinExistence type="predicted"/>
<dbReference type="VEuPathDB" id="FungiDB:PITG_03664"/>
<evidence type="ECO:0000313" key="3">
    <source>
        <dbReference type="Proteomes" id="UP000006643"/>
    </source>
</evidence>
<dbReference type="AlphaFoldDB" id="D0MY74"/>
<organism evidence="2 3">
    <name type="scientific">Phytophthora infestans (strain T30-4)</name>
    <name type="common">Potato late blight agent</name>
    <dbReference type="NCBI Taxonomy" id="403677"/>
    <lineage>
        <taxon>Eukaryota</taxon>
        <taxon>Sar</taxon>
        <taxon>Stramenopiles</taxon>
        <taxon>Oomycota</taxon>
        <taxon>Peronosporomycetes</taxon>
        <taxon>Peronosporales</taxon>
        <taxon>Peronosporaceae</taxon>
        <taxon>Phytophthora</taxon>
    </lineage>
</organism>
<accession>D0MY74</accession>
<reference evidence="3" key="1">
    <citation type="journal article" date="2009" name="Nature">
        <title>Genome sequence and analysis of the Irish potato famine pathogen Phytophthora infestans.</title>
        <authorList>
            <consortium name="The Broad Institute Genome Sequencing Platform"/>
            <person name="Haas B.J."/>
            <person name="Kamoun S."/>
            <person name="Zody M.C."/>
            <person name="Jiang R.H."/>
            <person name="Handsaker R.E."/>
            <person name="Cano L.M."/>
            <person name="Grabherr M."/>
            <person name="Kodira C.D."/>
            <person name="Raffaele S."/>
            <person name="Torto-Alalibo T."/>
            <person name="Bozkurt T.O."/>
            <person name="Ah-Fong A.M."/>
            <person name="Alvarado L."/>
            <person name="Anderson V.L."/>
            <person name="Armstrong M.R."/>
            <person name="Avrova A."/>
            <person name="Baxter L."/>
            <person name="Beynon J."/>
            <person name="Boevink P.C."/>
            <person name="Bollmann S.R."/>
            <person name="Bos J.I."/>
            <person name="Bulone V."/>
            <person name="Cai G."/>
            <person name="Cakir C."/>
            <person name="Carrington J.C."/>
            <person name="Chawner M."/>
            <person name="Conti L."/>
            <person name="Costanzo S."/>
            <person name="Ewan R."/>
            <person name="Fahlgren N."/>
            <person name="Fischbach M.A."/>
            <person name="Fugelstad J."/>
            <person name="Gilroy E.M."/>
            <person name="Gnerre S."/>
            <person name="Green P.J."/>
            <person name="Grenville-Briggs L.J."/>
            <person name="Griffith J."/>
            <person name="Grunwald N.J."/>
            <person name="Horn K."/>
            <person name="Horner N.R."/>
            <person name="Hu C.H."/>
            <person name="Huitema E."/>
            <person name="Jeong D.H."/>
            <person name="Jones A.M."/>
            <person name="Jones J.D."/>
            <person name="Jones R.W."/>
            <person name="Karlsson E.K."/>
            <person name="Kunjeti S.G."/>
            <person name="Lamour K."/>
            <person name="Liu Z."/>
            <person name="Ma L."/>
            <person name="Maclean D."/>
            <person name="Chibucos M.C."/>
            <person name="McDonald H."/>
            <person name="McWalters J."/>
            <person name="Meijer H.J."/>
            <person name="Morgan W."/>
            <person name="Morris P.F."/>
            <person name="Munro C.A."/>
            <person name="O'Neill K."/>
            <person name="Ospina-Giraldo M."/>
            <person name="Pinzon A."/>
            <person name="Pritchard L."/>
            <person name="Ramsahoye B."/>
            <person name="Ren Q."/>
            <person name="Restrepo S."/>
            <person name="Roy S."/>
            <person name="Sadanandom A."/>
            <person name="Savidor A."/>
            <person name="Schornack S."/>
            <person name="Schwartz D.C."/>
            <person name="Schumann U.D."/>
            <person name="Schwessinger B."/>
            <person name="Seyer L."/>
            <person name="Sharpe T."/>
            <person name="Silvar C."/>
            <person name="Song J."/>
            <person name="Studholme D.J."/>
            <person name="Sykes S."/>
            <person name="Thines M."/>
            <person name="van de Vondervoort P.J."/>
            <person name="Phuntumart V."/>
            <person name="Wawra S."/>
            <person name="Weide R."/>
            <person name="Win J."/>
            <person name="Young C."/>
            <person name="Zhou S."/>
            <person name="Fry W."/>
            <person name="Meyers B.C."/>
            <person name="van West P."/>
            <person name="Ristaino J."/>
            <person name="Govers F."/>
            <person name="Birch P.R."/>
            <person name="Whisson S.C."/>
            <person name="Judelson H.S."/>
            <person name="Nusbaum C."/>
        </authorList>
    </citation>
    <scope>NUCLEOTIDE SEQUENCE [LARGE SCALE GENOMIC DNA]</scope>
    <source>
        <strain evidence="3">T30-4</strain>
    </source>
</reference>
<feature type="compositionally biased region" description="Polar residues" evidence="1">
    <location>
        <begin position="17"/>
        <end position="26"/>
    </location>
</feature>
<evidence type="ECO:0000256" key="1">
    <source>
        <dbReference type="SAM" id="MobiDB-lite"/>
    </source>
</evidence>
<feature type="region of interest" description="Disordered" evidence="1">
    <location>
        <begin position="1"/>
        <end position="27"/>
    </location>
</feature>
<dbReference type="KEGG" id="pif:PITG_03664"/>
<feature type="region of interest" description="Disordered" evidence="1">
    <location>
        <begin position="63"/>
        <end position="109"/>
    </location>
</feature>
<gene>
    <name evidence="2" type="ORF">PITG_03664</name>
</gene>
<dbReference type="InParanoid" id="D0MY74"/>
<keyword evidence="3" id="KW-1185">Reference proteome</keyword>
<dbReference type="HOGENOM" id="CLU_2138390_0_0_1"/>
<name>D0MY74_PHYIT</name>
<dbReference type="GeneID" id="9467616"/>
<dbReference type="Proteomes" id="UP000006643">
    <property type="component" value="Unassembled WGS sequence"/>
</dbReference>